<dbReference type="OrthoDB" id="10000077at2"/>
<dbReference type="Proteomes" id="UP000182491">
    <property type="component" value="Unassembled WGS sequence"/>
</dbReference>
<protein>
    <submittedName>
        <fullName evidence="2">Uncharacterized protein</fullName>
    </submittedName>
</protein>
<sequence length="106" mass="12040">MNTSTITKLKEHSEKKQRPKGQKKKNKPAANPQKPGEADPQEEGLYAQVRQDEALRAYHTARLLETPGYGHLGEGGAGEMVEQMLRLSTLLYEMLLEERKEAIHER</sequence>
<dbReference type="RefSeq" id="WP_139237073.1">
    <property type="nucleotide sequence ID" value="NZ_BMXC01000001.1"/>
</dbReference>
<accession>A0A1I7FKY3</accession>
<dbReference type="EMBL" id="FPCA01000001">
    <property type="protein sequence ID" value="SFU36879.1"/>
    <property type="molecule type" value="Genomic_DNA"/>
</dbReference>
<reference evidence="3" key="1">
    <citation type="submission" date="2016-10" db="EMBL/GenBank/DDBJ databases">
        <authorList>
            <person name="Varghese N."/>
        </authorList>
    </citation>
    <scope>NUCLEOTIDE SEQUENCE [LARGE SCALE GENOMIC DNA]</scope>
    <source>
        <strain evidence="3">DSM 18820</strain>
    </source>
</reference>
<keyword evidence="3" id="KW-1185">Reference proteome</keyword>
<organism evidence="2 3">
    <name type="scientific">Pontibacter akesuensis</name>
    <dbReference type="NCBI Taxonomy" id="388950"/>
    <lineage>
        <taxon>Bacteria</taxon>
        <taxon>Pseudomonadati</taxon>
        <taxon>Bacteroidota</taxon>
        <taxon>Cytophagia</taxon>
        <taxon>Cytophagales</taxon>
        <taxon>Hymenobacteraceae</taxon>
        <taxon>Pontibacter</taxon>
    </lineage>
</organism>
<dbReference type="AlphaFoldDB" id="A0A1I7FKY3"/>
<feature type="region of interest" description="Disordered" evidence="1">
    <location>
        <begin position="1"/>
        <end position="45"/>
    </location>
</feature>
<evidence type="ECO:0000256" key="1">
    <source>
        <dbReference type="SAM" id="MobiDB-lite"/>
    </source>
</evidence>
<evidence type="ECO:0000313" key="3">
    <source>
        <dbReference type="Proteomes" id="UP000182491"/>
    </source>
</evidence>
<proteinExistence type="predicted"/>
<evidence type="ECO:0000313" key="2">
    <source>
        <dbReference type="EMBL" id="SFU36879.1"/>
    </source>
</evidence>
<feature type="compositionally biased region" description="Basic residues" evidence="1">
    <location>
        <begin position="17"/>
        <end position="27"/>
    </location>
</feature>
<gene>
    <name evidence="2" type="ORF">SAMN04487941_0288</name>
</gene>
<name>A0A1I7FKY3_9BACT</name>